<dbReference type="STRING" id="31234.E3MJX5"/>
<dbReference type="EMBL" id="DS268451">
    <property type="protein sequence ID" value="EFP03779.1"/>
    <property type="molecule type" value="Genomic_DNA"/>
</dbReference>
<protein>
    <submittedName>
        <fullName evidence="1">Uncharacterized protein</fullName>
    </submittedName>
</protein>
<dbReference type="HOGENOM" id="CLU_143714_0_0_1"/>
<dbReference type="AlphaFoldDB" id="E3MJX5"/>
<evidence type="ECO:0000313" key="1">
    <source>
        <dbReference type="EMBL" id="EFP03779.1"/>
    </source>
</evidence>
<name>E3MJX5_CAERE</name>
<sequence length="168" mass="18940">MWSDITACALVNGTGILVYSLCDSCASTITIRNRKYRSKFCNLCEKRTFALKFPAHAQKFPKTLYGLFDKQKKNKTFLIEVKTTNDGKLVEEGESKWKKMLPCVLTGRGASVTVALAPCCRPSITISNEVLEYDFCVDCQKRTILAKFPKPIPRMSTNHQSTSTEQKK</sequence>
<reference evidence="1" key="1">
    <citation type="submission" date="2007-07" db="EMBL/GenBank/DDBJ databases">
        <title>PCAP assembly of the Caenorhabditis remanei genome.</title>
        <authorList>
            <consortium name="The Caenorhabditis remanei Sequencing Consortium"/>
            <person name="Wilson R.K."/>
        </authorList>
    </citation>
    <scope>NUCLEOTIDE SEQUENCE [LARGE SCALE GENOMIC DNA]</scope>
    <source>
        <strain evidence="1">PB4641</strain>
    </source>
</reference>
<dbReference type="OrthoDB" id="5886159at2759"/>
<dbReference type="InParanoid" id="E3MJX5"/>
<proteinExistence type="predicted"/>
<gene>
    <name evidence="1" type="ORF">CRE_28769</name>
</gene>
<organism evidence="2">
    <name type="scientific">Caenorhabditis remanei</name>
    <name type="common">Caenorhabditis vulgaris</name>
    <dbReference type="NCBI Taxonomy" id="31234"/>
    <lineage>
        <taxon>Eukaryota</taxon>
        <taxon>Metazoa</taxon>
        <taxon>Ecdysozoa</taxon>
        <taxon>Nematoda</taxon>
        <taxon>Chromadorea</taxon>
        <taxon>Rhabditida</taxon>
        <taxon>Rhabditina</taxon>
        <taxon>Rhabditomorpha</taxon>
        <taxon>Rhabditoidea</taxon>
        <taxon>Rhabditidae</taxon>
        <taxon>Peloderinae</taxon>
        <taxon>Caenorhabditis</taxon>
    </lineage>
</organism>
<keyword evidence="2" id="KW-1185">Reference proteome</keyword>
<dbReference type="Proteomes" id="UP000008281">
    <property type="component" value="Unassembled WGS sequence"/>
</dbReference>
<dbReference type="eggNOG" id="ENOG502TJSX">
    <property type="taxonomic scope" value="Eukaryota"/>
</dbReference>
<evidence type="ECO:0000313" key="2">
    <source>
        <dbReference type="Proteomes" id="UP000008281"/>
    </source>
</evidence>
<accession>E3MJX5</accession>